<dbReference type="Pfam" id="PF07332">
    <property type="entry name" value="Phage_holin_3_6"/>
    <property type="match status" value="1"/>
</dbReference>
<dbReference type="AlphaFoldDB" id="A0A9X3NAH3"/>
<reference evidence="2" key="1">
    <citation type="submission" date="2022-10" db="EMBL/GenBank/DDBJ databases">
        <title>The WGS of Solirubrobacter phytolaccae KCTC 29190.</title>
        <authorList>
            <person name="Jiang Z."/>
        </authorList>
    </citation>
    <scope>NUCLEOTIDE SEQUENCE</scope>
    <source>
        <strain evidence="2">KCTC 29190</strain>
    </source>
</reference>
<feature type="transmembrane region" description="Helical" evidence="1">
    <location>
        <begin position="62"/>
        <end position="85"/>
    </location>
</feature>
<keyword evidence="3" id="KW-1185">Reference proteome</keyword>
<protein>
    <submittedName>
        <fullName evidence="2">Phage holin family protein</fullName>
    </submittedName>
</protein>
<evidence type="ECO:0000313" key="2">
    <source>
        <dbReference type="EMBL" id="MDA0181192.1"/>
    </source>
</evidence>
<name>A0A9X3NAH3_9ACTN</name>
<dbReference type="RefSeq" id="WP_270025502.1">
    <property type="nucleotide sequence ID" value="NZ_JAPDDP010000019.1"/>
</dbReference>
<sequence>MSTHDPTNGGAQAAGIDQRDRGIGELVKDLASQTSTLVRQEIKLAQAEVTQKGKIAGKGAGMLAGAAVVALLGLGALTAFLIIVLDSFLPLWAAALIVTLLWLALAAVLGLAGKKAIQQATPPVPQTVETVKEDIQWAKTRT</sequence>
<keyword evidence="1" id="KW-0812">Transmembrane</keyword>
<dbReference type="InterPro" id="IPR009937">
    <property type="entry name" value="Phage_holin_3_6"/>
</dbReference>
<organism evidence="2 3">
    <name type="scientific">Solirubrobacter phytolaccae</name>
    <dbReference type="NCBI Taxonomy" id="1404360"/>
    <lineage>
        <taxon>Bacteria</taxon>
        <taxon>Bacillati</taxon>
        <taxon>Actinomycetota</taxon>
        <taxon>Thermoleophilia</taxon>
        <taxon>Solirubrobacterales</taxon>
        <taxon>Solirubrobacteraceae</taxon>
        <taxon>Solirubrobacter</taxon>
    </lineage>
</organism>
<proteinExistence type="predicted"/>
<dbReference type="Proteomes" id="UP001147653">
    <property type="component" value="Unassembled WGS sequence"/>
</dbReference>
<keyword evidence="1" id="KW-1133">Transmembrane helix</keyword>
<comment type="caution">
    <text evidence="2">The sequence shown here is derived from an EMBL/GenBank/DDBJ whole genome shotgun (WGS) entry which is preliminary data.</text>
</comment>
<evidence type="ECO:0000256" key="1">
    <source>
        <dbReference type="SAM" id="Phobius"/>
    </source>
</evidence>
<accession>A0A9X3NAH3</accession>
<keyword evidence="1" id="KW-0472">Membrane</keyword>
<dbReference type="EMBL" id="JAPDDP010000019">
    <property type="protein sequence ID" value="MDA0181192.1"/>
    <property type="molecule type" value="Genomic_DNA"/>
</dbReference>
<feature type="transmembrane region" description="Helical" evidence="1">
    <location>
        <begin position="91"/>
        <end position="112"/>
    </location>
</feature>
<evidence type="ECO:0000313" key="3">
    <source>
        <dbReference type="Proteomes" id="UP001147653"/>
    </source>
</evidence>
<gene>
    <name evidence="2" type="ORF">OJ997_12870</name>
</gene>